<keyword evidence="11" id="KW-1185">Reference proteome</keyword>
<dbReference type="PANTHER" id="PTHR12707">
    <property type="entry name" value="PINN"/>
    <property type="match status" value="1"/>
</dbReference>
<feature type="compositionally biased region" description="Basic and acidic residues" evidence="8">
    <location>
        <begin position="272"/>
        <end position="290"/>
    </location>
</feature>
<feature type="domain" description="Pinin/SDK/MemA protein" evidence="9">
    <location>
        <begin position="107"/>
        <end position="221"/>
    </location>
</feature>
<evidence type="ECO:0000313" key="10">
    <source>
        <dbReference type="EMBL" id="KAK3058766.1"/>
    </source>
</evidence>
<feature type="compositionally biased region" description="Polar residues" evidence="8">
    <location>
        <begin position="252"/>
        <end position="270"/>
    </location>
</feature>
<keyword evidence="5" id="KW-0804">Transcription</keyword>
<evidence type="ECO:0000259" key="9">
    <source>
        <dbReference type="Pfam" id="PF04696"/>
    </source>
</evidence>
<evidence type="ECO:0000256" key="8">
    <source>
        <dbReference type="SAM" id="MobiDB-lite"/>
    </source>
</evidence>
<dbReference type="GO" id="GO:0006397">
    <property type="term" value="P:mRNA processing"/>
    <property type="evidence" value="ECO:0007669"/>
    <property type="project" value="UniProtKB-KW"/>
</dbReference>
<feature type="compositionally biased region" description="Basic and acidic residues" evidence="8">
    <location>
        <begin position="26"/>
        <end position="39"/>
    </location>
</feature>
<keyword evidence="4" id="KW-0805">Transcription regulation</keyword>
<keyword evidence="6" id="KW-0508">mRNA splicing</keyword>
<dbReference type="GO" id="GO:0008380">
    <property type="term" value="P:RNA splicing"/>
    <property type="evidence" value="ECO:0007669"/>
    <property type="project" value="UniProtKB-KW"/>
</dbReference>
<evidence type="ECO:0000256" key="2">
    <source>
        <dbReference type="ARBA" id="ARBA00010386"/>
    </source>
</evidence>
<evidence type="ECO:0000256" key="5">
    <source>
        <dbReference type="ARBA" id="ARBA00023163"/>
    </source>
</evidence>
<feature type="compositionally biased region" description="Polar residues" evidence="8">
    <location>
        <begin position="291"/>
        <end position="300"/>
    </location>
</feature>
<sequence>MPSAIALPEASPERPSSPNPMKRRRSTDLSVKDEGDSKRQRVNGNGNGNASASPVPVESSKDTGPTNADKGEPALPTDAQTSEEATSNAGPESKPASKPARQVNVADEKQRSKRLFGALLGSLNPKGGETSRRRQEIEARKKADLKRQDELRAEDEAKRKEQALDWRRRRQGQVEEDEMRIRHKNMLDRANFLVTKAEPKVYFRPWDLRAAEEDRIDEQIKETQALIGREVEEFEARLPRKQTILDDADARATTNPTIDSALATNATPDTIDNPKNEAHVKAQDVAEDSAKSASATTNDENGIDGANNGGEEKPAEVPDSSDVTDATSNDAVKPYVADVKDAKDDDKEEEQIIDGDEETVIY</sequence>
<dbReference type="AlphaFoldDB" id="A0AAJ0GJK5"/>
<evidence type="ECO:0000256" key="4">
    <source>
        <dbReference type="ARBA" id="ARBA00023015"/>
    </source>
</evidence>
<dbReference type="Proteomes" id="UP001271007">
    <property type="component" value="Unassembled WGS sequence"/>
</dbReference>
<feature type="compositionally biased region" description="Acidic residues" evidence="8">
    <location>
        <begin position="346"/>
        <end position="362"/>
    </location>
</feature>
<evidence type="ECO:0000313" key="11">
    <source>
        <dbReference type="Proteomes" id="UP001271007"/>
    </source>
</evidence>
<feature type="region of interest" description="Disordered" evidence="8">
    <location>
        <begin position="1"/>
        <end position="176"/>
    </location>
</feature>
<evidence type="ECO:0000256" key="3">
    <source>
        <dbReference type="ARBA" id="ARBA00022664"/>
    </source>
</evidence>
<dbReference type="InterPro" id="IPR006786">
    <property type="entry name" value="Pinin_SDK_MemA"/>
</dbReference>
<dbReference type="EMBL" id="JAWDJX010000001">
    <property type="protein sequence ID" value="KAK3058766.1"/>
    <property type="molecule type" value="Genomic_DNA"/>
</dbReference>
<keyword evidence="7" id="KW-0539">Nucleus</keyword>
<feature type="compositionally biased region" description="Polar residues" evidence="8">
    <location>
        <begin position="78"/>
        <end position="90"/>
    </location>
</feature>
<dbReference type="PANTHER" id="PTHR12707:SF0">
    <property type="entry name" value="PININ"/>
    <property type="match status" value="1"/>
</dbReference>
<keyword evidence="3" id="KW-0507">mRNA processing</keyword>
<dbReference type="InterPro" id="IPR039853">
    <property type="entry name" value="Pinin"/>
</dbReference>
<name>A0AAJ0GJK5_9PEZI</name>
<feature type="compositionally biased region" description="Basic and acidic residues" evidence="8">
    <location>
        <begin position="129"/>
        <end position="166"/>
    </location>
</feature>
<comment type="caution">
    <text evidence="10">The sequence shown here is derived from an EMBL/GenBank/DDBJ whole genome shotgun (WGS) entry which is preliminary data.</text>
</comment>
<evidence type="ECO:0000256" key="6">
    <source>
        <dbReference type="ARBA" id="ARBA00023187"/>
    </source>
</evidence>
<dbReference type="Pfam" id="PF04696">
    <property type="entry name" value="Pinin_SDK_memA"/>
    <property type="match status" value="1"/>
</dbReference>
<comment type="similarity">
    <text evidence="2">Belongs to the pinin family.</text>
</comment>
<protein>
    <recommendedName>
        <fullName evidence="9">Pinin/SDK/MemA protein domain-containing protein</fullName>
    </recommendedName>
</protein>
<evidence type="ECO:0000256" key="7">
    <source>
        <dbReference type="ARBA" id="ARBA00023242"/>
    </source>
</evidence>
<reference evidence="10" key="1">
    <citation type="submission" date="2023-04" db="EMBL/GenBank/DDBJ databases">
        <title>Black Yeasts Isolated from many extreme environments.</title>
        <authorList>
            <person name="Coleine C."/>
            <person name="Stajich J.E."/>
            <person name="Selbmann L."/>
        </authorList>
    </citation>
    <scope>NUCLEOTIDE SEQUENCE</scope>
    <source>
        <strain evidence="10">CCFEE 5312</strain>
    </source>
</reference>
<accession>A0AAJ0GJK5</accession>
<comment type="subcellular location">
    <subcellularLocation>
        <location evidence="1">Nucleus</location>
    </subcellularLocation>
</comment>
<gene>
    <name evidence="10" type="ORF">LTR09_000331</name>
</gene>
<evidence type="ECO:0000256" key="1">
    <source>
        <dbReference type="ARBA" id="ARBA00004123"/>
    </source>
</evidence>
<feature type="region of interest" description="Disordered" evidence="8">
    <location>
        <begin position="247"/>
        <end position="362"/>
    </location>
</feature>
<proteinExistence type="inferred from homology"/>
<organism evidence="10 11">
    <name type="scientific">Extremus antarcticus</name>
    <dbReference type="NCBI Taxonomy" id="702011"/>
    <lineage>
        <taxon>Eukaryota</taxon>
        <taxon>Fungi</taxon>
        <taxon>Dikarya</taxon>
        <taxon>Ascomycota</taxon>
        <taxon>Pezizomycotina</taxon>
        <taxon>Dothideomycetes</taxon>
        <taxon>Dothideomycetidae</taxon>
        <taxon>Mycosphaerellales</taxon>
        <taxon>Extremaceae</taxon>
        <taxon>Extremus</taxon>
    </lineage>
</organism>
<dbReference type="GO" id="GO:0071013">
    <property type="term" value="C:catalytic step 2 spliceosome"/>
    <property type="evidence" value="ECO:0007669"/>
    <property type="project" value="TreeGrafter"/>
</dbReference>